<name>A0A4Y2BRR5_ARAVE</name>
<dbReference type="PROSITE" id="PS50994">
    <property type="entry name" value="INTEGRASE"/>
    <property type="match status" value="1"/>
</dbReference>
<dbReference type="Proteomes" id="UP000499080">
    <property type="component" value="Unassembled WGS sequence"/>
</dbReference>
<evidence type="ECO:0000259" key="1">
    <source>
        <dbReference type="PROSITE" id="PS50994"/>
    </source>
</evidence>
<accession>A0A4Y2BRR5</accession>
<dbReference type="InterPro" id="IPR036397">
    <property type="entry name" value="RNaseH_sf"/>
</dbReference>
<dbReference type="GO" id="GO:0003676">
    <property type="term" value="F:nucleic acid binding"/>
    <property type="evidence" value="ECO:0007669"/>
    <property type="project" value="InterPro"/>
</dbReference>
<reference evidence="2 3" key="1">
    <citation type="journal article" date="2019" name="Sci. Rep.">
        <title>Orb-weaving spider Araneus ventricosus genome elucidates the spidroin gene catalogue.</title>
        <authorList>
            <person name="Kono N."/>
            <person name="Nakamura H."/>
            <person name="Ohtoshi R."/>
            <person name="Moran D.A.P."/>
            <person name="Shinohara A."/>
            <person name="Yoshida Y."/>
            <person name="Fujiwara M."/>
            <person name="Mori M."/>
            <person name="Tomita M."/>
            <person name="Arakawa K."/>
        </authorList>
    </citation>
    <scope>NUCLEOTIDE SEQUENCE [LARGE SCALE GENOMIC DNA]</scope>
</reference>
<dbReference type="PANTHER" id="PTHR37984:SF15">
    <property type="entry name" value="INTEGRASE CATALYTIC DOMAIN-CONTAINING PROTEIN"/>
    <property type="match status" value="1"/>
</dbReference>
<protein>
    <recommendedName>
        <fullName evidence="1">Integrase catalytic domain-containing protein</fullName>
    </recommendedName>
</protein>
<evidence type="ECO:0000313" key="2">
    <source>
        <dbReference type="EMBL" id="GBL93884.1"/>
    </source>
</evidence>
<dbReference type="AlphaFoldDB" id="A0A4Y2BRR5"/>
<sequence length="139" mass="16064">MCLESKYPDVVAVVDIPPMFVVDVLLQIFSRMRFPKGIQYDQGTSFISELTSEFFERFGVRYQHSSTYHPQSNPVEQFHRTLGRILCVLCSEEGLHWEKHVHAALFALRTVSHESTGFNPAELVHGRNLRTHVTLLYEN</sequence>
<proteinExistence type="predicted"/>
<dbReference type="SUPFAM" id="SSF53098">
    <property type="entry name" value="Ribonuclease H-like"/>
    <property type="match status" value="1"/>
</dbReference>
<dbReference type="EMBL" id="BGPR01000097">
    <property type="protein sequence ID" value="GBL93884.1"/>
    <property type="molecule type" value="Genomic_DNA"/>
</dbReference>
<organism evidence="2 3">
    <name type="scientific">Araneus ventricosus</name>
    <name type="common">Orbweaver spider</name>
    <name type="synonym">Epeira ventricosa</name>
    <dbReference type="NCBI Taxonomy" id="182803"/>
    <lineage>
        <taxon>Eukaryota</taxon>
        <taxon>Metazoa</taxon>
        <taxon>Ecdysozoa</taxon>
        <taxon>Arthropoda</taxon>
        <taxon>Chelicerata</taxon>
        <taxon>Arachnida</taxon>
        <taxon>Araneae</taxon>
        <taxon>Araneomorphae</taxon>
        <taxon>Entelegynae</taxon>
        <taxon>Araneoidea</taxon>
        <taxon>Araneidae</taxon>
        <taxon>Araneus</taxon>
    </lineage>
</organism>
<comment type="caution">
    <text evidence="2">The sequence shown here is derived from an EMBL/GenBank/DDBJ whole genome shotgun (WGS) entry which is preliminary data.</text>
</comment>
<feature type="domain" description="Integrase catalytic" evidence="1">
    <location>
        <begin position="1"/>
        <end position="128"/>
    </location>
</feature>
<dbReference type="InterPro" id="IPR050951">
    <property type="entry name" value="Retrovirus_Pol_polyprotein"/>
</dbReference>
<dbReference type="InterPro" id="IPR012337">
    <property type="entry name" value="RNaseH-like_sf"/>
</dbReference>
<dbReference type="GO" id="GO:0015074">
    <property type="term" value="P:DNA integration"/>
    <property type="evidence" value="ECO:0007669"/>
    <property type="project" value="InterPro"/>
</dbReference>
<keyword evidence="3" id="KW-1185">Reference proteome</keyword>
<evidence type="ECO:0000313" key="3">
    <source>
        <dbReference type="Proteomes" id="UP000499080"/>
    </source>
</evidence>
<dbReference type="PANTHER" id="PTHR37984">
    <property type="entry name" value="PROTEIN CBG26694"/>
    <property type="match status" value="1"/>
</dbReference>
<gene>
    <name evidence="2" type="ORF">AVEN_153643_1</name>
</gene>
<dbReference type="InterPro" id="IPR001584">
    <property type="entry name" value="Integrase_cat-core"/>
</dbReference>
<dbReference type="OrthoDB" id="7758825at2759"/>
<dbReference type="Gene3D" id="3.30.420.10">
    <property type="entry name" value="Ribonuclease H-like superfamily/Ribonuclease H"/>
    <property type="match status" value="1"/>
</dbReference>